<keyword evidence="3" id="KW-1185">Reference proteome</keyword>
<dbReference type="AlphaFoldDB" id="A0AAD2Q4X0"/>
<evidence type="ECO:0000313" key="2">
    <source>
        <dbReference type="EMBL" id="CAK5276563.1"/>
    </source>
</evidence>
<feature type="region of interest" description="Disordered" evidence="1">
    <location>
        <begin position="85"/>
        <end position="119"/>
    </location>
</feature>
<evidence type="ECO:0000256" key="1">
    <source>
        <dbReference type="SAM" id="MobiDB-lite"/>
    </source>
</evidence>
<comment type="caution">
    <text evidence="2">The sequence shown here is derived from an EMBL/GenBank/DDBJ whole genome shotgun (WGS) entry which is preliminary data.</text>
</comment>
<name>A0AAD2Q4X0_9AGAR</name>
<evidence type="ECO:0000313" key="3">
    <source>
        <dbReference type="Proteomes" id="UP001295794"/>
    </source>
</evidence>
<gene>
    <name evidence="2" type="ORF">MYCIT1_LOCUS24930</name>
</gene>
<organism evidence="2 3">
    <name type="scientific">Mycena citricolor</name>
    <dbReference type="NCBI Taxonomy" id="2018698"/>
    <lineage>
        <taxon>Eukaryota</taxon>
        <taxon>Fungi</taxon>
        <taxon>Dikarya</taxon>
        <taxon>Basidiomycota</taxon>
        <taxon>Agaricomycotina</taxon>
        <taxon>Agaricomycetes</taxon>
        <taxon>Agaricomycetidae</taxon>
        <taxon>Agaricales</taxon>
        <taxon>Marasmiineae</taxon>
        <taxon>Mycenaceae</taxon>
        <taxon>Mycena</taxon>
    </lineage>
</organism>
<feature type="compositionally biased region" description="Basic and acidic residues" evidence="1">
    <location>
        <begin position="101"/>
        <end position="110"/>
    </location>
</feature>
<protein>
    <submittedName>
        <fullName evidence="2">Uncharacterized protein</fullName>
    </submittedName>
</protein>
<accession>A0AAD2Q4X0</accession>
<reference evidence="2" key="1">
    <citation type="submission" date="2023-11" db="EMBL/GenBank/DDBJ databases">
        <authorList>
            <person name="De Vega J J."/>
            <person name="De Vega J J."/>
        </authorList>
    </citation>
    <scope>NUCLEOTIDE SEQUENCE</scope>
</reference>
<sequence>MGQLGSARSRVPVTMVMGLGLRGAFPARDCMTMRFREAFRSAPVSSRFLIPVPGVMGTDMDMSTGIVWEVHGASRVLSVSRLPSLRSKAGPARRPATMRKTTTERTHTPEARVSGNMKKRKSLVSSSISGASEKKRVRRISTRRARLVAGTAWKTSTISIWTWIDMPIRNAPPTRRTLETFLWDCLSPLSIAYMDPLLLLLYGLRLRAEGFERIDE</sequence>
<dbReference type="Proteomes" id="UP001295794">
    <property type="component" value="Unassembled WGS sequence"/>
</dbReference>
<dbReference type="EMBL" id="CAVNYO010000410">
    <property type="protein sequence ID" value="CAK5276563.1"/>
    <property type="molecule type" value="Genomic_DNA"/>
</dbReference>
<proteinExistence type="predicted"/>